<reference evidence="1 2" key="1">
    <citation type="journal article" date="2020" name="Nature">
        <title>Six reference-quality genomes reveal evolution of bat adaptations.</title>
        <authorList>
            <person name="Jebb D."/>
            <person name="Huang Z."/>
            <person name="Pippel M."/>
            <person name="Hughes G.M."/>
            <person name="Lavrichenko K."/>
            <person name="Devanna P."/>
            <person name="Winkler S."/>
            <person name="Jermiin L.S."/>
            <person name="Skirmuntt E.C."/>
            <person name="Katzourakis A."/>
            <person name="Burkitt-Gray L."/>
            <person name="Ray D.A."/>
            <person name="Sullivan K.A.M."/>
            <person name="Roscito J.G."/>
            <person name="Kirilenko B.M."/>
            <person name="Davalos L.M."/>
            <person name="Corthals A.P."/>
            <person name="Power M.L."/>
            <person name="Jones G."/>
            <person name="Ransome R.D."/>
            <person name="Dechmann D.K.N."/>
            <person name="Locatelli A.G."/>
            <person name="Puechmaille S.J."/>
            <person name="Fedrigo O."/>
            <person name="Jarvis E.D."/>
            <person name="Hiller M."/>
            <person name="Vernes S.C."/>
            <person name="Myers E.W."/>
            <person name="Teeling E.C."/>
        </authorList>
    </citation>
    <scope>NUCLEOTIDE SEQUENCE [LARGE SCALE GENOMIC DNA]</scope>
    <source>
        <strain evidence="1">MRouAeg1</strain>
        <tissue evidence="1">Muscle</tissue>
    </source>
</reference>
<accession>A0A7J8GC51</accession>
<keyword evidence="2" id="KW-1185">Reference proteome</keyword>
<evidence type="ECO:0000313" key="1">
    <source>
        <dbReference type="EMBL" id="KAF6457235.1"/>
    </source>
</evidence>
<protein>
    <submittedName>
        <fullName evidence="1">Uncharacterized protein</fullName>
    </submittedName>
</protein>
<dbReference type="Proteomes" id="UP000593571">
    <property type="component" value="Unassembled WGS sequence"/>
</dbReference>
<proteinExistence type="predicted"/>
<name>A0A7J8GC51_ROUAE</name>
<sequence length="179" mass="19491">MSLCHGGVFINTFCNFPTAVHMRALTPAPWESGKHWVVKLSMSHDPRGGFPSHLRGTRGQPLKTPGFKLGFQSSYLTLSEPQMSPPVPTLEPQPPSQNLGNVGVSLGFPALAFSCLFPILRLFLSFECDSSLLGGGTVFCSACPCPSTWSALLLEALLSSVHLPFTWFQQRHRHVSKGP</sequence>
<dbReference type="AlphaFoldDB" id="A0A7J8GC51"/>
<gene>
    <name evidence="1" type="ORF">HJG63_011755</name>
</gene>
<evidence type="ECO:0000313" key="2">
    <source>
        <dbReference type="Proteomes" id="UP000593571"/>
    </source>
</evidence>
<dbReference type="EMBL" id="JACASE010000006">
    <property type="protein sequence ID" value="KAF6457235.1"/>
    <property type="molecule type" value="Genomic_DNA"/>
</dbReference>
<organism evidence="1 2">
    <name type="scientific">Rousettus aegyptiacus</name>
    <name type="common">Egyptian fruit bat</name>
    <name type="synonym">Pteropus aegyptiacus</name>
    <dbReference type="NCBI Taxonomy" id="9407"/>
    <lineage>
        <taxon>Eukaryota</taxon>
        <taxon>Metazoa</taxon>
        <taxon>Chordata</taxon>
        <taxon>Craniata</taxon>
        <taxon>Vertebrata</taxon>
        <taxon>Euteleostomi</taxon>
        <taxon>Mammalia</taxon>
        <taxon>Eutheria</taxon>
        <taxon>Laurasiatheria</taxon>
        <taxon>Chiroptera</taxon>
        <taxon>Yinpterochiroptera</taxon>
        <taxon>Pteropodoidea</taxon>
        <taxon>Pteropodidae</taxon>
        <taxon>Rousettinae</taxon>
        <taxon>Rousettus</taxon>
    </lineage>
</organism>
<comment type="caution">
    <text evidence="1">The sequence shown here is derived from an EMBL/GenBank/DDBJ whole genome shotgun (WGS) entry which is preliminary data.</text>
</comment>